<sequence length="242" mass="26126">MSSQGPRPSKPNSRVINSSPSSSSSSSSVSSHLAMVELKQRILTSLSKLADRDTYQIAVSDLESTLQTISHDAIPMLLNCLFESSNDPKPAVKKESIRLLAVLCSSRGDSMLNHLTKIIAQLSRRLMDSDSGVRDACRDAIGALSAQYLKNDGVVGLFAKPLFEAMGDQNKVVQSGAALCMAKMVDCAADPPVAAFQKMCPRICKLLYNPNFLAKAALLPVVSSLSRVCEPPSYLMFNNLFL</sequence>
<dbReference type="InterPro" id="IPR016024">
    <property type="entry name" value="ARM-type_fold"/>
</dbReference>
<evidence type="ECO:0000259" key="2">
    <source>
        <dbReference type="Pfam" id="PF24714"/>
    </source>
</evidence>
<gene>
    <name evidence="3" type="ORF">SAY86_006662</name>
</gene>
<name>A0AAN7QTG8_TRANT</name>
<reference evidence="3 4" key="1">
    <citation type="journal article" date="2023" name="Hortic Res">
        <title>Pangenome of water caltrop reveals structural variations and asymmetric subgenome divergence after allopolyploidization.</title>
        <authorList>
            <person name="Zhang X."/>
            <person name="Chen Y."/>
            <person name="Wang L."/>
            <person name="Yuan Y."/>
            <person name="Fang M."/>
            <person name="Shi L."/>
            <person name="Lu R."/>
            <person name="Comes H.P."/>
            <person name="Ma Y."/>
            <person name="Chen Y."/>
            <person name="Huang G."/>
            <person name="Zhou Y."/>
            <person name="Zheng Z."/>
            <person name="Qiu Y."/>
        </authorList>
    </citation>
    <scope>NUCLEOTIDE SEQUENCE [LARGE SCALE GENOMIC DNA]</scope>
    <source>
        <strain evidence="3">F231</strain>
    </source>
</reference>
<dbReference type="Pfam" id="PF24714">
    <property type="entry name" value="TOR1L1_N"/>
    <property type="match status" value="1"/>
</dbReference>
<dbReference type="Gene3D" id="1.25.10.10">
    <property type="entry name" value="Leucine-rich Repeat Variant"/>
    <property type="match status" value="1"/>
</dbReference>
<feature type="compositionally biased region" description="Polar residues" evidence="1">
    <location>
        <begin position="1"/>
        <end position="17"/>
    </location>
</feature>
<keyword evidence="4" id="KW-1185">Reference proteome</keyword>
<accession>A0AAN7QTG8</accession>
<dbReference type="InterPro" id="IPR057600">
    <property type="entry name" value="TORTIFOLIA1/SINE1-2_N"/>
</dbReference>
<dbReference type="EMBL" id="JAXQNO010000017">
    <property type="protein sequence ID" value="KAK4779134.1"/>
    <property type="molecule type" value="Genomic_DNA"/>
</dbReference>
<proteinExistence type="predicted"/>
<dbReference type="GO" id="GO:0009826">
    <property type="term" value="P:unidimensional cell growth"/>
    <property type="evidence" value="ECO:0007669"/>
    <property type="project" value="TreeGrafter"/>
</dbReference>
<organism evidence="3 4">
    <name type="scientific">Trapa natans</name>
    <name type="common">Water chestnut</name>
    <dbReference type="NCBI Taxonomy" id="22666"/>
    <lineage>
        <taxon>Eukaryota</taxon>
        <taxon>Viridiplantae</taxon>
        <taxon>Streptophyta</taxon>
        <taxon>Embryophyta</taxon>
        <taxon>Tracheophyta</taxon>
        <taxon>Spermatophyta</taxon>
        <taxon>Magnoliopsida</taxon>
        <taxon>eudicotyledons</taxon>
        <taxon>Gunneridae</taxon>
        <taxon>Pentapetalae</taxon>
        <taxon>rosids</taxon>
        <taxon>malvids</taxon>
        <taxon>Myrtales</taxon>
        <taxon>Lythraceae</taxon>
        <taxon>Trapa</taxon>
    </lineage>
</organism>
<dbReference type="AlphaFoldDB" id="A0AAN7QTG8"/>
<dbReference type="InterPro" id="IPR011989">
    <property type="entry name" value="ARM-like"/>
</dbReference>
<dbReference type="Proteomes" id="UP001346149">
    <property type="component" value="Unassembled WGS sequence"/>
</dbReference>
<feature type="region of interest" description="Disordered" evidence="1">
    <location>
        <begin position="1"/>
        <end position="29"/>
    </location>
</feature>
<evidence type="ECO:0000256" key="1">
    <source>
        <dbReference type="SAM" id="MobiDB-lite"/>
    </source>
</evidence>
<dbReference type="InterPro" id="IPR033337">
    <property type="entry name" value="TORTIFOLIA1/SINE1-2"/>
</dbReference>
<dbReference type="SUPFAM" id="SSF48371">
    <property type="entry name" value="ARM repeat"/>
    <property type="match status" value="1"/>
</dbReference>
<feature type="domain" description="TORTIFOLIA1/SINE1-2 N-terminal" evidence="2">
    <location>
        <begin position="36"/>
        <end position="230"/>
    </location>
</feature>
<protein>
    <recommendedName>
        <fullName evidence="2">TORTIFOLIA1/SINE1-2 N-terminal domain-containing protein</fullName>
    </recommendedName>
</protein>
<feature type="compositionally biased region" description="Low complexity" evidence="1">
    <location>
        <begin position="18"/>
        <end position="29"/>
    </location>
</feature>
<evidence type="ECO:0000313" key="3">
    <source>
        <dbReference type="EMBL" id="KAK4779134.1"/>
    </source>
</evidence>
<dbReference type="PANTHER" id="PTHR31355:SF7">
    <property type="entry name" value="MICROTUBULE-ASSOCIATED PROTEIN TORTIFOLIA1"/>
    <property type="match status" value="1"/>
</dbReference>
<dbReference type="GO" id="GO:0010031">
    <property type="term" value="P:circumnutation"/>
    <property type="evidence" value="ECO:0007669"/>
    <property type="project" value="TreeGrafter"/>
</dbReference>
<dbReference type="PANTHER" id="PTHR31355">
    <property type="entry name" value="MICROTUBULE-ASSOCIATED PROTEIN TORTIFOLIA1"/>
    <property type="match status" value="1"/>
</dbReference>
<comment type="caution">
    <text evidence="3">The sequence shown here is derived from an EMBL/GenBank/DDBJ whole genome shotgun (WGS) entry which is preliminary data.</text>
</comment>
<dbReference type="GO" id="GO:0008017">
    <property type="term" value="F:microtubule binding"/>
    <property type="evidence" value="ECO:0007669"/>
    <property type="project" value="InterPro"/>
</dbReference>
<evidence type="ECO:0000313" key="4">
    <source>
        <dbReference type="Proteomes" id="UP001346149"/>
    </source>
</evidence>
<dbReference type="GO" id="GO:0010005">
    <property type="term" value="C:cortical microtubule, transverse to long axis"/>
    <property type="evidence" value="ECO:0007669"/>
    <property type="project" value="TreeGrafter"/>
</dbReference>